<protein>
    <recommendedName>
        <fullName evidence="4 12">Heme exporter protein D</fullName>
    </recommendedName>
</protein>
<keyword evidence="5 12" id="KW-0813">Transport</keyword>
<keyword evidence="9 12" id="KW-0201">Cytochrome c-type biogenesis</keyword>
<comment type="caution">
    <text evidence="13">The sequence shown here is derived from an EMBL/GenBank/DDBJ whole genome shotgun (WGS) entry which is preliminary data.</text>
</comment>
<keyword evidence="7 12" id="KW-0997">Cell inner membrane</keyword>
<evidence type="ECO:0000256" key="8">
    <source>
        <dbReference type="ARBA" id="ARBA00022692"/>
    </source>
</evidence>
<sequence>MSALLHFLVTGDGVAAFFRMGGYAAYVWPAYALFFVVLAADTVAPRLRRRRVLTELRARLARQSARQERKPPSTPASP</sequence>
<evidence type="ECO:0000256" key="3">
    <source>
        <dbReference type="ARBA" id="ARBA00008741"/>
    </source>
</evidence>
<dbReference type="GO" id="GO:0015886">
    <property type="term" value="P:heme transport"/>
    <property type="evidence" value="ECO:0007669"/>
    <property type="project" value="InterPro"/>
</dbReference>
<keyword evidence="6 12" id="KW-1003">Cell membrane</keyword>
<reference evidence="13 14" key="1">
    <citation type="submission" date="2018-05" db="EMBL/GenBank/DDBJ databases">
        <title>Draft genome sequence of Rhodanobacter denitrificans Yn1 isolated from gold copper mine.</title>
        <authorList>
            <person name="Yang N."/>
            <person name="Mazhar H.S."/>
            <person name="Rensing C."/>
        </authorList>
    </citation>
    <scope>NUCLEOTIDE SEQUENCE [LARGE SCALE GENOMIC DNA]</scope>
    <source>
        <strain evidence="13 14">Yn1</strain>
    </source>
</reference>
<dbReference type="GO" id="GO:0005886">
    <property type="term" value="C:plasma membrane"/>
    <property type="evidence" value="ECO:0007669"/>
    <property type="project" value="UniProtKB-SubCell"/>
</dbReference>
<keyword evidence="10 12" id="KW-1133">Transmembrane helix</keyword>
<dbReference type="GO" id="GO:1903607">
    <property type="term" value="P:cytochrome c biosynthetic process"/>
    <property type="evidence" value="ECO:0007669"/>
    <property type="project" value="TreeGrafter"/>
</dbReference>
<evidence type="ECO:0000256" key="11">
    <source>
        <dbReference type="ARBA" id="ARBA00023136"/>
    </source>
</evidence>
<dbReference type="EMBL" id="QFWQ01000003">
    <property type="protein sequence ID" value="RCS30940.1"/>
    <property type="molecule type" value="Genomic_DNA"/>
</dbReference>
<gene>
    <name evidence="13" type="primary">ccmD</name>
    <name evidence="13" type="ORF">DEO45_04095</name>
</gene>
<comment type="subcellular location">
    <subcellularLocation>
        <location evidence="2 12">Cell inner membrane</location>
        <topology evidence="2 12">Single-pass membrane protein</topology>
    </subcellularLocation>
</comment>
<keyword evidence="8 12" id="KW-0812">Transmembrane</keyword>
<dbReference type="OrthoDB" id="9815607at2"/>
<evidence type="ECO:0000256" key="7">
    <source>
        <dbReference type="ARBA" id="ARBA00022519"/>
    </source>
</evidence>
<dbReference type="Proteomes" id="UP000252387">
    <property type="component" value="Unassembled WGS sequence"/>
</dbReference>
<evidence type="ECO:0000256" key="1">
    <source>
        <dbReference type="ARBA" id="ARBA00002442"/>
    </source>
</evidence>
<keyword evidence="14" id="KW-1185">Reference proteome</keyword>
<organism evidence="13 14">
    <name type="scientific">Rhodanobacter denitrificans</name>
    <dbReference type="NCBI Taxonomy" id="666685"/>
    <lineage>
        <taxon>Bacteria</taxon>
        <taxon>Pseudomonadati</taxon>
        <taxon>Pseudomonadota</taxon>
        <taxon>Gammaproteobacteria</taxon>
        <taxon>Lysobacterales</taxon>
        <taxon>Rhodanobacteraceae</taxon>
        <taxon>Rhodanobacter</taxon>
    </lineage>
</organism>
<dbReference type="Pfam" id="PF04995">
    <property type="entry name" value="CcmD"/>
    <property type="match status" value="1"/>
</dbReference>
<proteinExistence type="inferred from homology"/>
<evidence type="ECO:0000256" key="9">
    <source>
        <dbReference type="ARBA" id="ARBA00022748"/>
    </source>
</evidence>
<evidence type="ECO:0000256" key="6">
    <source>
        <dbReference type="ARBA" id="ARBA00022475"/>
    </source>
</evidence>
<comment type="similarity">
    <text evidence="3 12">Belongs to the CcmD/CycX/HelD family.</text>
</comment>
<dbReference type="GO" id="GO:0017004">
    <property type="term" value="P:cytochrome complex assembly"/>
    <property type="evidence" value="ECO:0007669"/>
    <property type="project" value="UniProtKB-KW"/>
</dbReference>
<dbReference type="InterPro" id="IPR052075">
    <property type="entry name" value="Heme_exporter_D"/>
</dbReference>
<dbReference type="AlphaFoldDB" id="A0A368KGA4"/>
<evidence type="ECO:0000256" key="4">
    <source>
        <dbReference type="ARBA" id="ARBA00016461"/>
    </source>
</evidence>
<comment type="function">
    <text evidence="1 12">Required for the export of heme to the periplasm for the biogenesis of c-type cytochromes.</text>
</comment>
<feature type="transmembrane region" description="Helical" evidence="12">
    <location>
        <begin position="25"/>
        <end position="44"/>
    </location>
</feature>
<dbReference type="PANTHER" id="PTHR37531">
    <property type="entry name" value="HEME EXPORTER PROTEIN D"/>
    <property type="match status" value="1"/>
</dbReference>
<evidence type="ECO:0000313" key="13">
    <source>
        <dbReference type="EMBL" id="RCS30940.1"/>
    </source>
</evidence>
<dbReference type="RefSeq" id="WP_114341018.1">
    <property type="nucleotide sequence ID" value="NZ_QFWQ01000003.1"/>
</dbReference>
<dbReference type="NCBIfam" id="TIGR03141">
    <property type="entry name" value="cytochro_ccmD"/>
    <property type="match status" value="1"/>
</dbReference>
<evidence type="ECO:0000256" key="10">
    <source>
        <dbReference type="ARBA" id="ARBA00022989"/>
    </source>
</evidence>
<dbReference type="PANTHER" id="PTHR37531:SF1">
    <property type="entry name" value="HEME EXPORTER PROTEIN D"/>
    <property type="match status" value="1"/>
</dbReference>
<evidence type="ECO:0000256" key="12">
    <source>
        <dbReference type="RuleBase" id="RU363101"/>
    </source>
</evidence>
<keyword evidence="11 12" id="KW-0472">Membrane</keyword>
<evidence type="ECO:0000256" key="5">
    <source>
        <dbReference type="ARBA" id="ARBA00022448"/>
    </source>
</evidence>
<evidence type="ECO:0000256" key="2">
    <source>
        <dbReference type="ARBA" id="ARBA00004377"/>
    </source>
</evidence>
<evidence type="ECO:0000313" key="14">
    <source>
        <dbReference type="Proteomes" id="UP000252387"/>
    </source>
</evidence>
<accession>A0A368KGA4</accession>
<dbReference type="InterPro" id="IPR007078">
    <property type="entry name" value="Haem_export_protD_CcmD"/>
</dbReference>
<name>A0A368KGA4_9GAMM</name>